<dbReference type="AlphaFoldDB" id="A0AAX4JM97"/>
<protein>
    <submittedName>
        <fullName evidence="1">Uncharacterized protein</fullName>
    </submittedName>
</protein>
<evidence type="ECO:0000313" key="2">
    <source>
        <dbReference type="Proteomes" id="UP001355207"/>
    </source>
</evidence>
<evidence type="ECO:0000313" key="1">
    <source>
        <dbReference type="EMBL" id="WWC86551.1"/>
    </source>
</evidence>
<proteinExistence type="predicted"/>
<organism evidence="1 2">
    <name type="scientific">Kwoniella dendrophila CBS 6074</name>
    <dbReference type="NCBI Taxonomy" id="1295534"/>
    <lineage>
        <taxon>Eukaryota</taxon>
        <taxon>Fungi</taxon>
        <taxon>Dikarya</taxon>
        <taxon>Basidiomycota</taxon>
        <taxon>Agaricomycotina</taxon>
        <taxon>Tremellomycetes</taxon>
        <taxon>Tremellales</taxon>
        <taxon>Cryptococcaceae</taxon>
        <taxon>Kwoniella</taxon>
    </lineage>
</organism>
<dbReference type="GeneID" id="91092100"/>
<dbReference type="EMBL" id="CP144098">
    <property type="protein sequence ID" value="WWC86551.1"/>
    <property type="molecule type" value="Genomic_DNA"/>
</dbReference>
<sequence length="312" mass="34386">MARQNRNPMYEGSIVIEVRTSYGSSWDINLILQDLPPTLTLHSHDITLQQLTEPKDRTSIQNFDKPVFKDIYTIAEENHAASYLKMPGRPRPKACDYLWRGMTSTAISGVTDSNNLTAATNNSYETVLHTRLPSPIIGGIPTCSGGDSFASVHHIIRLTIYYSILGEDINGDPLPLKNGVPVEGAIRSWAYERSVHVVSDLHDLGMAPTPSYSASIDSLQVQKGELDTADLFPSINIPHMVSMPKSNTGFMRPVGIHLGNLKAQITNHWLQTAGLCACFAELDDHTDKGCIGDNEDFIDRYPIKHIDGACVI</sequence>
<keyword evidence="2" id="KW-1185">Reference proteome</keyword>
<dbReference type="Proteomes" id="UP001355207">
    <property type="component" value="Chromosome 1"/>
</dbReference>
<accession>A0AAX4JM97</accession>
<dbReference type="RefSeq" id="XP_066073314.1">
    <property type="nucleotide sequence ID" value="XM_066217217.1"/>
</dbReference>
<name>A0AAX4JM97_9TREE</name>
<gene>
    <name evidence="1" type="ORF">L201_001428</name>
</gene>
<reference evidence="1 2" key="1">
    <citation type="submission" date="2024-01" db="EMBL/GenBank/DDBJ databases">
        <title>Comparative genomics of Cryptococcus and Kwoniella reveals pathogenesis evolution and contrasting modes of karyotype evolution via chromosome fusion or intercentromeric recombination.</title>
        <authorList>
            <person name="Coelho M.A."/>
            <person name="David-Palma M."/>
            <person name="Shea T."/>
            <person name="Bowers K."/>
            <person name="McGinley-Smith S."/>
            <person name="Mohammad A.W."/>
            <person name="Gnirke A."/>
            <person name="Yurkov A.M."/>
            <person name="Nowrousian M."/>
            <person name="Sun S."/>
            <person name="Cuomo C.A."/>
            <person name="Heitman J."/>
        </authorList>
    </citation>
    <scope>NUCLEOTIDE SEQUENCE [LARGE SCALE GENOMIC DNA]</scope>
    <source>
        <strain evidence="1 2">CBS 6074</strain>
    </source>
</reference>